<keyword evidence="2" id="KW-1185">Reference proteome</keyword>
<accession>A0A1R3H294</accession>
<name>A0A1R3H294_COCAP</name>
<protein>
    <submittedName>
        <fullName evidence="1">Uncharacterized protein</fullName>
    </submittedName>
</protein>
<organism evidence="1 2">
    <name type="scientific">Corchorus capsularis</name>
    <name type="common">Jute</name>
    <dbReference type="NCBI Taxonomy" id="210143"/>
    <lineage>
        <taxon>Eukaryota</taxon>
        <taxon>Viridiplantae</taxon>
        <taxon>Streptophyta</taxon>
        <taxon>Embryophyta</taxon>
        <taxon>Tracheophyta</taxon>
        <taxon>Spermatophyta</taxon>
        <taxon>Magnoliopsida</taxon>
        <taxon>eudicotyledons</taxon>
        <taxon>Gunneridae</taxon>
        <taxon>Pentapetalae</taxon>
        <taxon>rosids</taxon>
        <taxon>malvids</taxon>
        <taxon>Malvales</taxon>
        <taxon>Malvaceae</taxon>
        <taxon>Grewioideae</taxon>
        <taxon>Apeibeae</taxon>
        <taxon>Corchorus</taxon>
    </lineage>
</organism>
<dbReference type="AlphaFoldDB" id="A0A1R3H294"/>
<reference evidence="1 2" key="1">
    <citation type="submission" date="2013-09" db="EMBL/GenBank/DDBJ databases">
        <title>Corchorus capsularis genome sequencing.</title>
        <authorList>
            <person name="Alam M."/>
            <person name="Haque M.S."/>
            <person name="Islam M.S."/>
            <person name="Emdad E.M."/>
            <person name="Islam M.M."/>
            <person name="Ahmed B."/>
            <person name="Halim A."/>
            <person name="Hossen Q.M.M."/>
            <person name="Hossain M.Z."/>
            <person name="Ahmed R."/>
            <person name="Khan M.M."/>
            <person name="Islam R."/>
            <person name="Rashid M.M."/>
            <person name="Khan S.A."/>
            <person name="Rahman M.S."/>
            <person name="Alam M."/>
        </authorList>
    </citation>
    <scope>NUCLEOTIDE SEQUENCE [LARGE SCALE GENOMIC DNA]</scope>
    <source>
        <strain evidence="2">cv. CVL-1</strain>
        <tissue evidence="1">Whole seedling</tissue>
    </source>
</reference>
<gene>
    <name evidence="1" type="ORF">CCACVL1_21750</name>
</gene>
<sequence>MDCEIFKRDVTLTLKRGKRVPTLGI</sequence>
<comment type="caution">
    <text evidence="1">The sequence shown here is derived from an EMBL/GenBank/DDBJ whole genome shotgun (WGS) entry which is preliminary data.</text>
</comment>
<dbReference type="Proteomes" id="UP000188268">
    <property type="component" value="Unassembled WGS sequence"/>
</dbReference>
<evidence type="ECO:0000313" key="2">
    <source>
        <dbReference type="Proteomes" id="UP000188268"/>
    </source>
</evidence>
<proteinExistence type="predicted"/>
<evidence type="ECO:0000313" key="1">
    <source>
        <dbReference type="EMBL" id="OMO64472.1"/>
    </source>
</evidence>
<dbReference type="Gramene" id="OMO64472">
    <property type="protein sequence ID" value="OMO64472"/>
    <property type="gene ID" value="CCACVL1_21750"/>
</dbReference>
<dbReference type="EMBL" id="AWWV01012803">
    <property type="protein sequence ID" value="OMO64472.1"/>
    <property type="molecule type" value="Genomic_DNA"/>
</dbReference>